<gene>
    <name evidence="2" type="ORF">POCTA_138.1.T0410186</name>
</gene>
<dbReference type="OMA" id="KKGIMLE"/>
<dbReference type="EMBL" id="CAJJDP010000041">
    <property type="protein sequence ID" value="CAD8162321.1"/>
    <property type="molecule type" value="Genomic_DNA"/>
</dbReference>
<dbReference type="Proteomes" id="UP000683925">
    <property type="component" value="Unassembled WGS sequence"/>
</dbReference>
<organism evidence="2 3">
    <name type="scientific">Paramecium octaurelia</name>
    <dbReference type="NCBI Taxonomy" id="43137"/>
    <lineage>
        <taxon>Eukaryota</taxon>
        <taxon>Sar</taxon>
        <taxon>Alveolata</taxon>
        <taxon>Ciliophora</taxon>
        <taxon>Intramacronucleata</taxon>
        <taxon>Oligohymenophorea</taxon>
        <taxon>Peniculida</taxon>
        <taxon>Parameciidae</taxon>
        <taxon>Paramecium</taxon>
    </lineage>
</organism>
<reference evidence="2" key="1">
    <citation type="submission" date="2021-01" db="EMBL/GenBank/DDBJ databases">
        <authorList>
            <consortium name="Genoscope - CEA"/>
            <person name="William W."/>
        </authorList>
    </citation>
    <scope>NUCLEOTIDE SEQUENCE</scope>
</reference>
<keyword evidence="3" id="KW-1185">Reference proteome</keyword>
<accession>A0A8S1UAU9</accession>
<feature type="region of interest" description="Disordered" evidence="1">
    <location>
        <begin position="115"/>
        <end position="135"/>
    </location>
</feature>
<sequence length="159" mass="17796">MMRQIDNFLLPQKSIQYNILIYKIVIFLQMGSCCMNKMDMETLNTNVSSEVSKKIVINSPIVKNIIGKQLEIVEIPSYTVLDSVFEYEVLDNLESEDSQSSEKKRFSNGKGILKQATAKSHGSGGSSASSSKKVSFCRTTTFFEKKSKKGIMLESQTLS</sequence>
<dbReference type="OrthoDB" id="304370at2759"/>
<protein>
    <submittedName>
        <fullName evidence="2">Uncharacterized protein</fullName>
    </submittedName>
</protein>
<dbReference type="AlphaFoldDB" id="A0A8S1UAU9"/>
<evidence type="ECO:0000313" key="2">
    <source>
        <dbReference type="EMBL" id="CAD8162321.1"/>
    </source>
</evidence>
<comment type="caution">
    <text evidence="2">The sequence shown here is derived from an EMBL/GenBank/DDBJ whole genome shotgun (WGS) entry which is preliminary data.</text>
</comment>
<evidence type="ECO:0000313" key="3">
    <source>
        <dbReference type="Proteomes" id="UP000683925"/>
    </source>
</evidence>
<evidence type="ECO:0000256" key="1">
    <source>
        <dbReference type="SAM" id="MobiDB-lite"/>
    </source>
</evidence>
<proteinExistence type="predicted"/>
<name>A0A8S1UAU9_PAROT</name>
<feature type="compositionally biased region" description="Low complexity" evidence="1">
    <location>
        <begin position="116"/>
        <end position="134"/>
    </location>
</feature>